<dbReference type="Pfam" id="PF00173">
    <property type="entry name" value="Cyt-b5"/>
    <property type="match status" value="1"/>
</dbReference>
<dbReference type="GO" id="GO:0046872">
    <property type="term" value="F:metal ion binding"/>
    <property type="evidence" value="ECO:0007669"/>
    <property type="project" value="UniProtKB-UniRule"/>
</dbReference>
<dbReference type="OMA" id="HNTRNDL"/>
<dbReference type="PANTHER" id="PTHR19359">
    <property type="entry name" value="CYTOCHROME B5"/>
    <property type="match status" value="1"/>
</dbReference>
<keyword evidence="5 8" id="KW-0408">Iron</keyword>
<keyword evidence="8" id="KW-1133">Transmembrane helix</keyword>
<evidence type="ECO:0000256" key="5">
    <source>
        <dbReference type="ARBA" id="ARBA00023004"/>
    </source>
</evidence>
<dbReference type="InterPro" id="IPR018506">
    <property type="entry name" value="Cyt_B5_heme-BS"/>
</dbReference>
<dbReference type="PRINTS" id="PR00363">
    <property type="entry name" value="CYTOCHROMEB5"/>
</dbReference>
<keyword evidence="4 8" id="KW-0479">Metal-binding</keyword>
<dbReference type="InterPro" id="IPR050668">
    <property type="entry name" value="Cytochrome_b5"/>
</dbReference>
<gene>
    <name evidence="10" type="ORF">ACA1_153270</name>
</gene>
<dbReference type="PROSITE" id="PS50255">
    <property type="entry name" value="CYTOCHROME_B5_2"/>
    <property type="match status" value="1"/>
</dbReference>
<dbReference type="AlphaFoldDB" id="L8HHF5"/>
<dbReference type="FunFam" id="3.10.120.10:FF:000002">
    <property type="entry name" value="Cytochrome b5 type B"/>
    <property type="match status" value="1"/>
</dbReference>
<dbReference type="KEGG" id="acan:ACA1_153270"/>
<keyword evidence="2 8" id="KW-0349">Heme</keyword>
<dbReference type="GeneID" id="14925120"/>
<organism evidence="10 11">
    <name type="scientific">Acanthamoeba castellanii (strain ATCC 30010 / Neff)</name>
    <dbReference type="NCBI Taxonomy" id="1257118"/>
    <lineage>
        <taxon>Eukaryota</taxon>
        <taxon>Amoebozoa</taxon>
        <taxon>Discosea</taxon>
        <taxon>Longamoebia</taxon>
        <taxon>Centramoebida</taxon>
        <taxon>Acanthamoebidae</taxon>
        <taxon>Acanthamoeba</taxon>
    </lineage>
</organism>
<dbReference type="SMART" id="SM01117">
    <property type="entry name" value="Cyt-b5"/>
    <property type="match status" value="1"/>
</dbReference>
<keyword evidence="6 8" id="KW-0472">Membrane</keyword>
<feature type="transmembrane region" description="Helical" evidence="8">
    <location>
        <begin position="118"/>
        <end position="139"/>
    </location>
</feature>
<evidence type="ECO:0000313" key="11">
    <source>
        <dbReference type="Proteomes" id="UP000011083"/>
    </source>
</evidence>
<dbReference type="Proteomes" id="UP000011083">
    <property type="component" value="Unassembled WGS sequence"/>
</dbReference>
<dbReference type="InterPro" id="IPR036400">
    <property type="entry name" value="Cyt_B5-like_heme/steroid_sf"/>
</dbReference>
<accession>L8HHF5</accession>
<dbReference type="SUPFAM" id="SSF55856">
    <property type="entry name" value="Cytochrome b5-like heme/steroid binding domain"/>
    <property type="match status" value="1"/>
</dbReference>
<comment type="similarity">
    <text evidence="7 8">Belongs to the cytochrome b5 family.</text>
</comment>
<keyword evidence="11" id="KW-1185">Reference proteome</keyword>
<evidence type="ECO:0000256" key="4">
    <source>
        <dbReference type="ARBA" id="ARBA00022723"/>
    </source>
</evidence>
<dbReference type="GO" id="GO:0016020">
    <property type="term" value="C:membrane"/>
    <property type="evidence" value="ECO:0007669"/>
    <property type="project" value="UniProtKB-SubCell"/>
</dbReference>
<dbReference type="EMBL" id="KB007837">
    <property type="protein sequence ID" value="ELR24118.1"/>
    <property type="molecule type" value="Genomic_DNA"/>
</dbReference>
<name>L8HHF5_ACACF</name>
<evidence type="ECO:0000259" key="9">
    <source>
        <dbReference type="PROSITE" id="PS50255"/>
    </source>
</evidence>
<evidence type="ECO:0000256" key="8">
    <source>
        <dbReference type="RuleBase" id="RU362121"/>
    </source>
</evidence>
<dbReference type="RefSeq" id="XP_004353646.1">
    <property type="nucleotide sequence ID" value="XM_004353594.1"/>
</dbReference>
<feature type="domain" description="Cytochrome b5 heme-binding" evidence="9">
    <location>
        <begin position="5"/>
        <end position="81"/>
    </location>
</feature>
<sequence length="141" mass="15136">MAAPAKTYTLEELKKHNTTEDIWIAIQGRVYNITPFLEEHPGGDGVLVDNAGLDCTGEFEAVGHSDEARATLEQFYIGDLVTADGAPVKSEKAPVQPKVSLADTKAPKPKVAAPAPAVWKQAAVPLLIIAVGFVLRYYFSS</sequence>
<comment type="subcellular location">
    <subcellularLocation>
        <location evidence="1">Membrane</location>
    </subcellularLocation>
</comment>
<evidence type="ECO:0000256" key="2">
    <source>
        <dbReference type="ARBA" id="ARBA00022617"/>
    </source>
</evidence>
<keyword evidence="3 8" id="KW-0812">Transmembrane</keyword>
<dbReference type="STRING" id="1257118.L8HHF5"/>
<evidence type="ECO:0000256" key="1">
    <source>
        <dbReference type="ARBA" id="ARBA00004370"/>
    </source>
</evidence>
<dbReference type="GO" id="GO:0020037">
    <property type="term" value="F:heme binding"/>
    <property type="evidence" value="ECO:0007669"/>
    <property type="project" value="UniProtKB-UniRule"/>
</dbReference>
<evidence type="ECO:0000256" key="6">
    <source>
        <dbReference type="ARBA" id="ARBA00023136"/>
    </source>
</evidence>
<dbReference type="InterPro" id="IPR001199">
    <property type="entry name" value="Cyt_B5-like_heme/steroid-bd"/>
</dbReference>
<dbReference type="VEuPathDB" id="AmoebaDB:ACA1_153270"/>
<evidence type="ECO:0000256" key="3">
    <source>
        <dbReference type="ARBA" id="ARBA00022692"/>
    </source>
</evidence>
<reference evidence="10 11" key="1">
    <citation type="journal article" date="2013" name="Genome Biol.">
        <title>Genome of Acanthamoeba castellanii highlights extensive lateral gene transfer and early evolution of tyrosine kinase signaling.</title>
        <authorList>
            <person name="Clarke M."/>
            <person name="Lohan A.J."/>
            <person name="Liu B."/>
            <person name="Lagkouvardos I."/>
            <person name="Roy S."/>
            <person name="Zafar N."/>
            <person name="Bertelli C."/>
            <person name="Schilde C."/>
            <person name="Kianianmomeni A."/>
            <person name="Burglin T.R."/>
            <person name="Frech C."/>
            <person name="Turcotte B."/>
            <person name="Kopec K.O."/>
            <person name="Synnott J.M."/>
            <person name="Choo C."/>
            <person name="Paponov I."/>
            <person name="Finkler A."/>
            <person name="Soon Heng Tan C."/>
            <person name="Hutchins A.P."/>
            <person name="Weinmeier T."/>
            <person name="Rattei T."/>
            <person name="Chu J.S."/>
            <person name="Gimenez G."/>
            <person name="Irimia M."/>
            <person name="Rigden D.J."/>
            <person name="Fitzpatrick D.A."/>
            <person name="Lorenzo-Morales J."/>
            <person name="Bateman A."/>
            <person name="Chiu C.H."/>
            <person name="Tang P."/>
            <person name="Hegemann P."/>
            <person name="Fromm H."/>
            <person name="Raoult D."/>
            <person name="Greub G."/>
            <person name="Miranda-Saavedra D."/>
            <person name="Chen N."/>
            <person name="Nash P."/>
            <person name="Ginger M.L."/>
            <person name="Horn M."/>
            <person name="Schaap P."/>
            <person name="Caler L."/>
            <person name="Loftus B."/>
        </authorList>
    </citation>
    <scope>NUCLEOTIDE SEQUENCE [LARGE SCALE GENOMIC DNA]</scope>
    <source>
        <strain evidence="10 11">Neff</strain>
    </source>
</reference>
<evidence type="ECO:0000313" key="10">
    <source>
        <dbReference type="EMBL" id="ELR24118.1"/>
    </source>
</evidence>
<proteinExistence type="inferred from homology"/>
<evidence type="ECO:0000256" key="7">
    <source>
        <dbReference type="ARBA" id="ARBA00038168"/>
    </source>
</evidence>
<dbReference type="PROSITE" id="PS00191">
    <property type="entry name" value="CYTOCHROME_B5_1"/>
    <property type="match status" value="1"/>
</dbReference>
<dbReference type="OrthoDB" id="260519at2759"/>
<protein>
    <submittedName>
        <fullName evidence="10">Cytochrome b-like heme/steroid binding domain containing protein</fullName>
    </submittedName>
</protein>
<dbReference type="Gene3D" id="3.10.120.10">
    <property type="entry name" value="Cytochrome b5-like heme/steroid binding domain"/>
    <property type="match status" value="1"/>
</dbReference>